<name>A0A515EKF4_9BURK</name>
<proteinExistence type="predicted"/>
<keyword evidence="2" id="KW-1185">Reference proteome</keyword>
<organism evidence="1 2">
    <name type="scientific">Rhodoferax aquaticus</name>
    <dbReference type="NCBI Taxonomy" id="2527691"/>
    <lineage>
        <taxon>Bacteria</taxon>
        <taxon>Pseudomonadati</taxon>
        <taxon>Pseudomonadota</taxon>
        <taxon>Betaproteobacteria</taxon>
        <taxon>Burkholderiales</taxon>
        <taxon>Comamonadaceae</taxon>
        <taxon>Rhodoferax</taxon>
    </lineage>
</organism>
<dbReference type="InterPro" id="IPR009363">
    <property type="entry name" value="Phage_Mu_Gp16"/>
</dbReference>
<gene>
    <name evidence="1" type="ORF">EXZ61_02495</name>
</gene>
<reference evidence="2" key="1">
    <citation type="submission" date="2019-02" db="EMBL/GenBank/DDBJ databases">
        <title>Complete genome sequence of Rhodoferax sp. Gr-4.</title>
        <authorList>
            <person name="Jin L."/>
        </authorList>
    </citation>
    <scope>NUCLEOTIDE SEQUENCE [LARGE SCALE GENOMIC DNA]</scope>
    <source>
        <strain evidence="2">Gr-4</strain>
    </source>
</reference>
<sequence length="202" mass="23317">MKPMNMTKDPRRKSELALIHMARSHFSMTRDDYVYVLRELTGKESSADLNAVERERVIKHFKAKGFQVKPTGKAKQTRTLAQDAQSRKVRAIWLMLHVLGQVRDPSEVALAAYTKRMAKVDALQWANHFAVIEGLKGWAMRHLPDYVKPRIQAMDLNALTAGQREDVLNMVNSLRRAQAEGHTALFDYYWPMFQFLQECEQA</sequence>
<dbReference type="AlphaFoldDB" id="A0A515EKF4"/>
<reference evidence="2" key="2">
    <citation type="journal article" date="2020" name="Int. J. Syst. Evol. Microbiol.">
        <title>Genomic insights into a novel species Rhodoferax aquaticus sp. nov., isolated from freshwater.</title>
        <authorList>
            <person name="Li T."/>
            <person name="Zhuo Y."/>
            <person name="Jin C.Z."/>
            <person name="Wu X."/>
            <person name="Ko S.R."/>
            <person name="Jin F.J."/>
            <person name="Ahn C.Y."/>
            <person name="Oh H.M."/>
            <person name="Lee H.G."/>
            <person name="Jin L."/>
        </authorList>
    </citation>
    <scope>NUCLEOTIDE SEQUENCE [LARGE SCALE GENOMIC DNA]</scope>
    <source>
        <strain evidence="2">Gr-4</strain>
    </source>
</reference>
<dbReference type="Pfam" id="PF06252">
    <property type="entry name" value="GemA"/>
    <property type="match status" value="1"/>
</dbReference>
<evidence type="ECO:0000313" key="2">
    <source>
        <dbReference type="Proteomes" id="UP000317365"/>
    </source>
</evidence>
<accession>A0A515EKF4</accession>
<dbReference type="KEGG" id="rhg:EXZ61_02495"/>
<dbReference type="EMBL" id="CP036282">
    <property type="protein sequence ID" value="QDL53128.1"/>
    <property type="molecule type" value="Genomic_DNA"/>
</dbReference>
<evidence type="ECO:0000313" key="1">
    <source>
        <dbReference type="EMBL" id="QDL53128.1"/>
    </source>
</evidence>
<dbReference type="Proteomes" id="UP000317365">
    <property type="component" value="Chromosome"/>
</dbReference>
<protein>
    <submittedName>
        <fullName evidence="1">DUF1018 domain-containing protein</fullName>
    </submittedName>
</protein>